<dbReference type="EMBL" id="CP001275">
    <property type="protein sequence ID" value="ACM06118.1"/>
    <property type="molecule type" value="Genomic_DNA"/>
</dbReference>
<gene>
    <name evidence="2" type="ordered locus">trd_0057</name>
</gene>
<evidence type="ECO:0008006" key="4">
    <source>
        <dbReference type="Google" id="ProtNLM"/>
    </source>
</evidence>
<dbReference type="eggNOG" id="ENOG5033AE2">
    <property type="taxonomic scope" value="Bacteria"/>
</dbReference>
<organism evidence="2 3">
    <name type="scientific">Thermomicrobium roseum (strain ATCC 27502 / DSM 5159 / P-2)</name>
    <dbReference type="NCBI Taxonomy" id="309801"/>
    <lineage>
        <taxon>Bacteria</taxon>
        <taxon>Pseudomonadati</taxon>
        <taxon>Thermomicrobiota</taxon>
        <taxon>Thermomicrobia</taxon>
        <taxon>Thermomicrobiales</taxon>
        <taxon>Thermomicrobiaceae</taxon>
        <taxon>Thermomicrobium</taxon>
    </lineage>
</organism>
<dbReference type="AlphaFoldDB" id="B9L275"/>
<dbReference type="HOGENOM" id="CLU_1721501_0_0_0"/>
<accession>B9L275</accession>
<dbReference type="OrthoDB" id="1631560at2"/>
<dbReference type="STRING" id="309801.trd_0057"/>
<keyword evidence="3" id="KW-1185">Reference proteome</keyword>
<keyword evidence="1" id="KW-0472">Membrane</keyword>
<feature type="transmembrane region" description="Helical" evidence="1">
    <location>
        <begin position="29"/>
        <end position="49"/>
    </location>
</feature>
<dbReference type="RefSeq" id="WP_012641471.1">
    <property type="nucleotide sequence ID" value="NC_011959.1"/>
</dbReference>
<keyword evidence="1" id="KW-0812">Transmembrane</keyword>
<name>B9L275_THERP</name>
<dbReference type="Proteomes" id="UP000000447">
    <property type="component" value="Chromosome"/>
</dbReference>
<evidence type="ECO:0000256" key="1">
    <source>
        <dbReference type="SAM" id="Phobius"/>
    </source>
</evidence>
<evidence type="ECO:0000313" key="3">
    <source>
        <dbReference type="Proteomes" id="UP000000447"/>
    </source>
</evidence>
<sequence length="152" mass="17014">MVAEPVDRAAAPVRPTPVGRRVAPRRSRAWLGVLLVLVAAIGGLCLLYLEQTSRVVELGYELTRLQRNRDQVALEVAALRYELARRQSLARVEELARREYGMVPLRKAESLRLARPAPLPTPVPPPRSERSWWQRVQDALLGVGHAEAETTP</sequence>
<dbReference type="KEGG" id="tro:trd_0057"/>
<keyword evidence="1" id="KW-1133">Transmembrane helix</keyword>
<reference evidence="2 3" key="1">
    <citation type="journal article" date="2009" name="PLoS ONE">
        <title>Complete genome sequence of the aerobic CO-oxidizing thermophile Thermomicrobium roseum.</title>
        <authorList>
            <person name="Wu D."/>
            <person name="Raymond J."/>
            <person name="Wu M."/>
            <person name="Chatterji S."/>
            <person name="Ren Q."/>
            <person name="Graham J.E."/>
            <person name="Bryant D.A."/>
            <person name="Robb F."/>
            <person name="Colman A."/>
            <person name="Tallon L.J."/>
            <person name="Badger J.H."/>
            <person name="Madupu R."/>
            <person name="Ward N.L."/>
            <person name="Eisen J.A."/>
        </authorList>
    </citation>
    <scope>NUCLEOTIDE SEQUENCE [LARGE SCALE GENOMIC DNA]</scope>
    <source>
        <strain evidence="3">ATCC 27502 / DSM 5159 / P-2</strain>
    </source>
</reference>
<proteinExistence type="predicted"/>
<protein>
    <recommendedName>
        <fullName evidence="4">Cell division protein FtsL</fullName>
    </recommendedName>
</protein>
<evidence type="ECO:0000313" key="2">
    <source>
        <dbReference type="EMBL" id="ACM06118.1"/>
    </source>
</evidence>